<name>X1HD29_9ZZZZ</name>
<organism evidence="1">
    <name type="scientific">marine sediment metagenome</name>
    <dbReference type="NCBI Taxonomy" id="412755"/>
    <lineage>
        <taxon>unclassified sequences</taxon>
        <taxon>metagenomes</taxon>
        <taxon>ecological metagenomes</taxon>
    </lineage>
</organism>
<protein>
    <submittedName>
        <fullName evidence="1">Uncharacterized protein</fullName>
    </submittedName>
</protein>
<accession>X1HD29</accession>
<comment type="caution">
    <text evidence="1">The sequence shown here is derived from an EMBL/GenBank/DDBJ whole genome shotgun (WGS) entry which is preliminary data.</text>
</comment>
<dbReference type="AlphaFoldDB" id="X1HD29"/>
<feature type="non-terminal residue" evidence="1">
    <location>
        <position position="134"/>
    </location>
</feature>
<dbReference type="EMBL" id="BARU01025577">
    <property type="protein sequence ID" value="GAH68076.1"/>
    <property type="molecule type" value="Genomic_DNA"/>
</dbReference>
<proteinExistence type="predicted"/>
<gene>
    <name evidence="1" type="ORF">S03H2_41192</name>
</gene>
<sequence length="134" mass="15466">MKRWYKRFKEINNGQIHDKPSEFYEDEIYAFFMNCYHLKDWIKKDPATASVANQVENYINNNTELSLCADICNGLKHFYFDGDRSGESPEFDKTKAKLDIGSGPSTIALKYEIKTKSGTIDAFDLATKCIKAWD</sequence>
<reference evidence="1" key="1">
    <citation type="journal article" date="2014" name="Front. Microbiol.">
        <title>High frequency of phylogenetically diverse reductive dehalogenase-homologous genes in deep subseafloor sedimentary metagenomes.</title>
        <authorList>
            <person name="Kawai M."/>
            <person name="Futagami T."/>
            <person name="Toyoda A."/>
            <person name="Takaki Y."/>
            <person name="Nishi S."/>
            <person name="Hori S."/>
            <person name="Arai W."/>
            <person name="Tsubouchi T."/>
            <person name="Morono Y."/>
            <person name="Uchiyama I."/>
            <person name="Ito T."/>
            <person name="Fujiyama A."/>
            <person name="Inagaki F."/>
            <person name="Takami H."/>
        </authorList>
    </citation>
    <scope>NUCLEOTIDE SEQUENCE</scope>
    <source>
        <strain evidence="1">Expedition CK06-06</strain>
    </source>
</reference>
<evidence type="ECO:0000313" key="1">
    <source>
        <dbReference type="EMBL" id="GAH68076.1"/>
    </source>
</evidence>